<proteinExistence type="predicted"/>
<keyword evidence="2" id="KW-1185">Reference proteome</keyword>
<dbReference type="EMBL" id="JAAIUW010000013">
    <property type="protein sequence ID" value="KAF7801562.1"/>
    <property type="molecule type" value="Genomic_DNA"/>
</dbReference>
<evidence type="ECO:0000313" key="1">
    <source>
        <dbReference type="EMBL" id="KAF7801562.1"/>
    </source>
</evidence>
<sequence>MRDRKCLKKKRHAPRVLPSTIANASGKHFLFPSCNVAISNVPGPGHDALYGNHLSREHSI</sequence>
<dbReference type="Proteomes" id="UP000634136">
    <property type="component" value="Unassembled WGS sequence"/>
</dbReference>
<evidence type="ECO:0000313" key="2">
    <source>
        <dbReference type="Proteomes" id="UP000634136"/>
    </source>
</evidence>
<comment type="caution">
    <text evidence="1">The sequence shown here is derived from an EMBL/GenBank/DDBJ whole genome shotgun (WGS) entry which is preliminary data.</text>
</comment>
<dbReference type="AlphaFoldDB" id="A0A834VY58"/>
<gene>
    <name evidence="1" type="ORF">G2W53_040673</name>
</gene>
<accession>A0A834VY58</accession>
<name>A0A834VY58_9FABA</name>
<protein>
    <submittedName>
        <fullName evidence="1">Uncharacterized protein</fullName>
    </submittedName>
</protein>
<organism evidence="1 2">
    <name type="scientific">Senna tora</name>
    <dbReference type="NCBI Taxonomy" id="362788"/>
    <lineage>
        <taxon>Eukaryota</taxon>
        <taxon>Viridiplantae</taxon>
        <taxon>Streptophyta</taxon>
        <taxon>Embryophyta</taxon>
        <taxon>Tracheophyta</taxon>
        <taxon>Spermatophyta</taxon>
        <taxon>Magnoliopsida</taxon>
        <taxon>eudicotyledons</taxon>
        <taxon>Gunneridae</taxon>
        <taxon>Pentapetalae</taxon>
        <taxon>rosids</taxon>
        <taxon>fabids</taxon>
        <taxon>Fabales</taxon>
        <taxon>Fabaceae</taxon>
        <taxon>Caesalpinioideae</taxon>
        <taxon>Cassia clade</taxon>
        <taxon>Senna</taxon>
    </lineage>
</organism>
<reference evidence="1" key="1">
    <citation type="submission" date="2020-09" db="EMBL/GenBank/DDBJ databases">
        <title>Genome-Enabled Discovery of Anthraquinone Biosynthesis in Senna tora.</title>
        <authorList>
            <person name="Kang S.-H."/>
            <person name="Pandey R.P."/>
            <person name="Lee C.-M."/>
            <person name="Sim J.-S."/>
            <person name="Jeong J.-T."/>
            <person name="Choi B.-S."/>
            <person name="Jung M."/>
            <person name="Ginzburg D."/>
            <person name="Zhao K."/>
            <person name="Won S.Y."/>
            <person name="Oh T.-J."/>
            <person name="Yu Y."/>
            <person name="Kim N.-H."/>
            <person name="Lee O.R."/>
            <person name="Lee T.-H."/>
            <person name="Bashyal P."/>
            <person name="Kim T.-S."/>
            <person name="Lee W.-H."/>
            <person name="Kawkins C."/>
            <person name="Kim C.-K."/>
            <person name="Kim J.S."/>
            <person name="Ahn B.O."/>
            <person name="Rhee S.Y."/>
            <person name="Sohng J.K."/>
        </authorList>
    </citation>
    <scope>NUCLEOTIDE SEQUENCE</scope>
    <source>
        <tissue evidence="1">Leaf</tissue>
    </source>
</reference>